<evidence type="ECO:0000256" key="2">
    <source>
        <dbReference type="ARBA" id="ARBA00005297"/>
    </source>
</evidence>
<keyword evidence="8" id="KW-1185">Reference proteome</keyword>
<dbReference type="Gene3D" id="3.60.120.10">
    <property type="entry name" value="Anthranilate synthase"/>
    <property type="match status" value="1"/>
</dbReference>
<name>A0ABZ2KUI1_9BACT</name>
<accession>A0ABZ2KUI1</accession>
<dbReference type="InterPro" id="IPR015890">
    <property type="entry name" value="Chorismate_C"/>
</dbReference>
<comment type="similarity">
    <text evidence="2">Belongs to the isochorismate synthase family.</text>
</comment>
<sequence>MGASLAEIVRFVEDTMDRLHGQSRAAVITVPAPFAPPMAFLRLHPRNMSFFWDSPGGTSFSGAGAVRTLRVSGEGRYEQLREQVTALWNELGVYVHPESTPPPPRVFGGLSFHPGNVSAPWEQFGDGCFTLPRWCYARRSSRAFLGLAVQGDVDCAGPRKRELLNELHRNLTVLANAEEQSALLQYPAREELRAVSMQQLELSRWVEHVEKIRTAIAAGEFQKVVAARRCDVALPQSVDELEVLSRLVVQPMCTRFLFSRETLSFLGASPEVLFDKRGNVLRTEALAGTACCPAGAEPDAYAKELLESEKDRSEHAIVVDEIARTLAPFCEELRASKQPKVHRIREIMHLHTPFKGKLKREVDAVSLLEALHPTPAVGGLPTVKAADWIASHEQDARGWYTGPVGWIDAIGDARFVVAIRSGLVGEGQAYVFTGAGIVSASHAHAEYAETSLKQLPLLRALGISEQAKAEEDALDLPAPGSHRSRALMEMLGVAGNA</sequence>
<protein>
    <recommendedName>
        <fullName evidence="3">isochorismate synthase</fullName>
        <ecNumber evidence="3">5.4.4.2</ecNumber>
    </recommendedName>
    <alternativeName>
        <fullName evidence="5">Isochorismate mutase</fullName>
    </alternativeName>
</protein>
<dbReference type="InterPro" id="IPR004561">
    <property type="entry name" value="IsoChor_synthase"/>
</dbReference>
<gene>
    <name evidence="7" type="ORF">LVJ94_30460</name>
</gene>
<keyword evidence="4 7" id="KW-0413">Isomerase</keyword>
<evidence type="ECO:0000259" key="6">
    <source>
        <dbReference type="Pfam" id="PF00425"/>
    </source>
</evidence>
<organism evidence="7 8">
    <name type="scientific">Pendulispora rubella</name>
    <dbReference type="NCBI Taxonomy" id="2741070"/>
    <lineage>
        <taxon>Bacteria</taxon>
        <taxon>Pseudomonadati</taxon>
        <taxon>Myxococcota</taxon>
        <taxon>Myxococcia</taxon>
        <taxon>Myxococcales</taxon>
        <taxon>Sorangiineae</taxon>
        <taxon>Pendulisporaceae</taxon>
        <taxon>Pendulispora</taxon>
    </lineage>
</organism>
<dbReference type="Proteomes" id="UP001374803">
    <property type="component" value="Chromosome"/>
</dbReference>
<dbReference type="PRINTS" id="PR00095">
    <property type="entry name" value="ANTSNTHASEI"/>
</dbReference>
<dbReference type="PANTHER" id="PTHR42839:SF2">
    <property type="entry name" value="ISOCHORISMATE SYNTHASE ENTC"/>
    <property type="match status" value="1"/>
</dbReference>
<dbReference type="NCBIfam" id="TIGR00543">
    <property type="entry name" value="isochor_syn"/>
    <property type="match status" value="1"/>
</dbReference>
<dbReference type="PANTHER" id="PTHR42839">
    <property type="entry name" value="ISOCHORISMATE SYNTHASE ENTC"/>
    <property type="match status" value="1"/>
</dbReference>
<evidence type="ECO:0000313" key="8">
    <source>
        <dbReference type="Proteomes" id="UP001374803"/>
    </source>
</evidence>
<dbReference type="InterPro" id="IPR019999">
    <property type="entry name" value="Anth_synth_I-like"/>
</dbReference>
<dbReference type="EMBL" id="CP089983">
    <property type="protein sequence ID" value="WXB01231.1"/>
    <property type="molecule type" value="Genomic_DNA"/>
</dbReference>
<dbReference type="RefSeq" id="WP_394830841.1">
    <property type="nucleotide sequence ID" value="NZ_CP089929.1"/>
</dbReference>
<evidence type="ECO:0000256" key="3">
    <source>
        <dbReference type="ARBA" id="ARBA00012824"/>
    </source>
</evidence>
<comment type="catalytic activity">
    <reaction evidence="1">
        <text>chorismate = isochorismate</text>
        <dbReference type="Rhea" id="RHEA:18985"/>
        <dbReference type="ChEBI" id="CHEBI:29748"/>
        <dbReference type="ChEBI" id="CHEBI:29780"/>
        <dbReference type="EC" id="5.4.4.2"/>
    </reaction>
</comment>
<dbReference type="InterPro" id="IPR005801">
    <property type="entry name" value="ADC_synthase"/>
</dbReference>
<evidence type="ECO:0000256" key="4">
    <source>
        <dbReference type="ARBA" id="ARBA00023235"/>
    </source>
</evidence>
<feature type="domain" description="Chorismate-utilising enzyme C-terminal" evidence="6">
    <location>
        <begin position="204"/>
        <end position="453"/>
    </location>
</feature>
<dbReference type="Pfam" id="PF00425">
    <property type="entry name" value="Chorismate_bind"/>
    <property type="match status" value="1"/>
</dbReference>
<evidence type="ECO:0000256" key="5">
    <source>
        <dbReference type="ARBA" id="ARBA00041564"/>
    </source>
</evidence>
<reference evidence="7" key="1">
    <citation type="submission" date="2021-12" db="EMBL/GenBank/DDBJ databases">
        <title>Discovery of the Pendulisporaceae a myxobacterial family with distinct sporulation behavior and unique specialized metabolism.</title>
        <authorList>
            <person name="Garcia R."/>
            <person name="Popoff A."/>
            <person name="Bader C.D."/>
            <person name="Loehr J."/>
            <person name="Walesch S."/>
            <person name="Walt C."/>
            <person name="Boldt J."/>
            <person name="Bunk B."/>
            <person name="Haeckl F.J.F.P.J."/>
            <person name="Gunesch A.P."/>
            <person name="Birkelbach J."/>
            <person name="Nuebel U."/>
            <person name="Pietschmann T."/>
            <person name="Bach T."/>
            <person name="Mueller R."/>
        </authorList>
    </citation>
    <scope>NUCLEOTIDE SEQUENCE</scope>
    <source>
        <strain evidence="7">MSr11367</strain>
    </source>
</reference>
<dbReference type="EC" id="5.4.4.2" evidence="3"/>
<dbReference type="GO" id="GO:0008909">
    <property type="term" value="F:isochorismate synthase activity"/>
    <property type="evidence" value="ECO:0007669"/>
    <property type="project" value="UniProtKB-EC"/>
</dbReference>
<dbReference type="SUPFAM" id="SSF56322">
    <property type="entry name" value="ADC synthase"/>
    <property type="match status" value="1"/>
</dbReference>
<evidence type="ECO:0000313" key="7">
    <source>
        <dbReference type="EMBL" id="WXB01231.1"/>
    </source>
</evidence>
<evidence type="ECO:0000256" key="1">
    <source>
        <dbReference type="ARBA" id="ARBA00000799"/>
    </source>
</evidence>
<proteinExistence type="inferred from homology"/>